<reference evidence="1 2" key="1">
    <citation type="submission" date="2018-08" db="EMBL/GenBank/DDBJ databases">
        <title>A genome reference for cultivated species of the human gut microbiota.</title>
        <authorList>
            <person name="Zou Y."/>
            <person name="Xue W."/>
            <person name="Luo G."/>
        </authorList>
    </citation>
    <scope>NUCLEOTIDE SEQUENCE [LARGE SCALE GENOMIC DNA]</scope>
    <source>
        <strain evidence="1 2">AF24-29</strain>
    </source>
</reference>
<comment type="caution">
    <text evidence="1">The sequence shown here is derived from an EMBL/GenBank/DDBJ whole genome shotgun (WGS) entry which is preliminary data.</text>
</comment>
<dbReference type="GeneID" id="83016710"/>
<protein>
    <submittedName>
        <fullName evidence="1">Uncharacterized protein</fullName>
    </submittedName>
</protein>
<sequence>MFFKTRNSVKILDVDLDLSAMPSMRSAKLISIVGSGQLKKQMAPLEDERYAYHSLITMTLNQIPLVRMIQPGCPTCASLLAAGLGIEHADCEALRKLEDPLNQPFVSLDQSITQLKPLLSLLESGLYVVAEGICMPTDGEGHFFWDIQNTWTESAATAGAFIRPDYEYVSGWPLYLYPTETSACLNPERVTHYEELFRTSAARPRAVVYHLNEFMNFILDGHHKACAAARLRQPLDCLFIIPVSGIAYSRDSKRQPKQFYFSSIPVSADQLPVRFHATFHPLRREEKAVKLQDLPAYPLNSTSWDAAYRNSAQFYPTVVEAAEMAAAGLNWNRALDDEQLYAFLRMDVQDKELKTIALFNYLRCRRDPRLKALALTCLDDQTPKVLRKAAYQALRIFPEDPEVEQRFIDYLVQCDDPHDEILPLIHSFWDQQDSCR</sequence>
<evidence type="ECO:0000313" key="2">
    <source>
        <dbReference type="Proteomes" id="UP000284178"/>
    </source>
</evidence>
<dbReference type="Proteomes" id="UP000284178">
    <property type="component" value="Unassembled WGS sequence"/>
</dbReference>
<keyword evidence="2" id="KW-1185">Reference proteome</keyword>
<accession>A0A412FM39</accession>
<organism evidence="1 2">
    <name type="scientific">Holdemania filiformis</name>
    <dbReference type="NCBI Taxonomy" id="61171"/>
    <lineage>
        <taxon>Bacteria</taxon>
        <taxon>Bacillati</taxon>
        <taxon>Bacillota</taxon>
        <taxon>Erysipelotrichia</taxon>
        <taxon>Erysipelotrichales</taxon>
        <taxon>Erysipelotrichaceae</taxon>
        <taxon>Holdemania</taxon>
    </lineage>
</organism>
<gene>
    <name evidence="1" type="ORF">DWY25_15010</name>
</gene>
<dbReference type="EMBL" id="QRUP01000024">
    <property type="protein sequence ID" value="RGR69196.1"/>
    <property type="molecule type" value="Genomic_DNA"/>
</dbReference>
<proteinExistence type="predicted"/>
<evidence type="ECO:0000313" key="1">
    <source>
        <dbReference type="EMBL" id="RGR69196.1"/>
    </source>
</evidence>
<dbReference type="AlphaFoldDB" id="A0A412FM39"/>
<name>A0A412FM39_9FIRM</name>
<dbReference type="RefSeq" id="WP_117895904.1">
    <property type="nucleotide sequence ID" value="NZ_CABJCV010000024.1"/>
</dbReference>